<dbReference type="NCBIfam" id="TIGR00756">
    <property type="entry name" value="PPR"/>
    <property type="match status" value="2"/>
</dbReference>
<dbReference type="PANTHER" id="PTHR24015">
    <property type="entry name" value="OS07G0578800 PROTEIN-RELATED"/>
    <property type="match status" value="1"/>
</dbReference>
<protein>
    <recommendedName>
        <fullName evidence="5">Pentatricopeptide repeat-containing protein</fullName>
    </recommendedName>
</protein>
<dbReference type="PROSITE" id="PS51375">
    <property type="entry name" value="PPR"/>
    <property type="match status" value="4"/>
</dbReference>
<feature type="repeat" description="PPR" evidence="2">
    <location>
        <begin position="120"/>
        <end position="154"/>
    </location>
</feature>
<evidence type="ECO:0000313" key="3">
    <source>
        <dbReference type="EMBL" id="KAI5068551.1"/>
    </source>
</evidence>
<evidence type="ECO:0008006" key="5">
    <source>
        <dbReference type="Google" id="ProtNLM"/>
    </source>
</evidence>
<organism evidence="3 4">
    <name type="scientific">Adiantum capillus-veneris</name>
    <name type="common">Maidenhair fern</name>
    <dbReference type="NCBI Taxonomy" id="13818"/>
    <lineage>
        <taxon>Eukaryota</taxon>
        <taxon>Viridiplantae</taxon>
        <taxon>Streptophyta</taxon>
        <taxon>Embryophyta</taxon>
        <taxon>Tracheophyta</taxon>
        <taxon>Polypodiopsida</taxon>
        <taxon>Polypodiidae</taxon>
        <taxon>Polypodiales</taxon>
        <taxon>Pteridineae</taxon>
        <taxon>Pteridaceae</taxon>
        <taxon>Vittarioideae</taxon>
        <taxon>Adiantum</taxon>
    </lineage>
</organism>
<dbReference type="EMBL" id="JABFUD020000016">
    <property type="protein sequence ID" value="KAI5068551.1"/>
    <property type="molecule type" value="Genomic_DNA"/>
</dbReference>
<dbReference type="PANTHER" id="PTHR24015:SF548">
    <property type="entry name" value="OS08G0340900 PROTEIN"/>
    <property type="match status" value="1"/>
</dbReference>
<proteinExistence type="predicted"/>
<dbReference type="InterPro" id="IPR002885">
    <property type="entry name" value="PPR_rpt"/>
</dbReference>
<evidence type="ECO:0000256" key="1">
    <source>
        <dbReference type="ARBA" id="ARBA00022737"/>
    </source>
</evidence>
<dbReference type="InterPro" id="IPR011990">
    <property type="entry name" value="TPR-like_helical_dom_sf"/>
</dbReference>
<dbReference type="Pfam" id="PF13041">
    <property type="entry name" value="PPR_2"/>
    <property type="match status" value="1"/>
</dbReference>
<keyword evidence="4" id="KW-1185">Reference proteome</keyword>
<dbReference type="Pfam" id="PF13812">
    <property type="entry name" value="PPR_3"/>
    <property type="match status" value="2"/>
</dbReference>
<dbReference type="Pfam" id="PF01535">
    <property type="entry name" value="PPR"/>
    <property type="match status" value="4"/>
</dbReference>
<dbReference type="InterPro" id="IPR046960">
    <property type="entry name" value="PPR_At4g14850-like_plant"/>
</dbReference>
<comment type="caution">
    <text evidence="3">The sequence shown here is derived from an EMBL/GenBank/DDBJ whole genome shotgun (WGS) entry which is preliminary data.</text>
</comment>
<feature type="repeat" description="PPR" evidence="2">
    <location>
        <begin position="322"/>
        <end position="356"/>
    </location>
</feature>
<reference evidence="3" key="1">
    <citation type="submission" date="2021-01" db="EMBL/GenBank/DDBJ databases">
        <title>Adiantum capillus-veneris genome.</title>
        <authorList>
            <person name="Fang Y."/>
            <person name="Liao Q."/>
        </authorList>
    </citation>
    <scope>NUCLEOTIDE SEQUENCE</scope>
    <source>
        <strain evidence="3">H3</strain>
        <tissue evidence="3">Leaf</tissue>
    </source>
</reference>
<dbReference type="FunFam" id="1.25.40.10:FF:000344">
    <property type="entry name" value="Pentatricopeptide repeat-containing protein"/>
    <property type="match status" value="1"/>
</dbReference>
<gene>
    <name evidence="3" type="ORF">GOP47_0016896</name>
</gene>
<dbReference type="FunFam" id="1.25.40.10:FF:000158">
    <property type="entry name" value="pentatricopeptide repeat-containing protein At2g33680"/>
    <property type="match status" value="1"/>
</dbReference>
<evidence type="ECO:0000256" key="2">
    <source>
        <dbReference type="PROSITE-ProRule" id="PRU00708"/>
    </source>
</evidence>
<sequence length="618" mass="68254">MEERPLDFSVKCNRLQHKSIVSWGALLAGYAESGDACSTFKLFEQMNESGLEPNRAIFLCILKACICVGSLSQGMLVHYEVIKNGLDSDLMVCNMLMDFYVKLSCLVDALKVFDNLLCPDVVSWGIRIAGLADNGFSFAALESYEKMKLKGLKPDRYSYSCVLKACASEGVVLQGKLVHDQVLRCGLESNTVVANTLLDMYGKCAYIGEACKVFHGMTKQDVVSWSTIIARCAEHGLNDLALLYFERMQQVELFPNRAVLICALKACVSAGNLILGRVLHDSLMRGGLGIDLTLGSTLVNMYGTHGSLEEAAFVLNSMKDSNEVTWGLMIAACVQHSHFHAAVGLLRKMLQKGMNVEKSSFIGILKGCSRAGAIIYGRLLHGLLIESVCVDDEVKSALIDMYAKCGSCFDSCKVSEDFSPGKNIAFWDTKIASFAYAGRFDGVQHCLQTMASQAVKPDRMMFLGLLSACCGAGVFEEGCEYFASMRNDYGIEPGIDEYNSIVDLLGRVGFVEEAEALLLSMPFYPDLVGWMSLLSRCKALFNIGLARRSFNQIILRDPNDAASYVLMASIYADAHMWEDLMEITMRLRQAHPIKPKGGVLPEHFLRKLTNQRSDLHWE</sequence>
<dbReference type="AlphaFoldDB" id="A0A9D4UJH9"/>
<feature type="repeat" description="PPR" evidence="2">
    <location>
        <begin position="221"/>
        <end position="255"/>
    </location>
</feature>
<feature type="repeat" description="PPR" evidence="2">
    <location>
        <begin position="19"/>
        <end position="53"/>
    </location>
</feature>
<dbReference type="GO" id="GO:0003723">
    <property type="term" value="F:RNA binding"/>
    <property type="evidence" value="ECO:0007669"/>
    <property type="project" value="InterPro"/>
</dbReference>
<dbReference type="Gene3D" id="1.25.40.10">
    <property type="entry name" value="Tetratricopeptide repeat domain"/>
    <property type="match status" value="5"/>
</dbReference>
<dbReference type="GO" id="GO:0048731">
    <property type="term" value="P:system development"/>
    <property type="evidence" value="ECO:0007669"/>
    <property type="project" value="UniProtKB-ARBA"/>
</dbReference>
<keyword evidence="1" id="KW-0677">Repeat</keyword>
<name>A0A9D4UJH9_ADICA</name>
<dbReference type="GO" id="GO:0009451">
    <property type="term" value="P:RNA modification"/>
    <property type="evidence" value="ECO:0007669"/>
    <property type="project" value="InterPro"/>
</dbReference>
<dbReference type="OrthoDB" id="1907826at2759"/>
<evidence type="ECO:0000313" key="4">
    <source>
        <dbReference type="Proteomes" id="UP000886520"/>
    </source>
</evidence>
<accession>A0A9D4UJH9</accession>
<dbReference type="Proteomes" id="UP000886520">
    <property type="component" value="Chromosome 16"/>
</dbReference>